<reference evidence="4" key="1">
    <citation type="journal article" date="2018" name="Int. J. Syst. Evol. Microbiol.">
        <title>Carboxylicivirga sediminis sp. nov., isolated from coastal sediment.</title>
        <authorList>
            <person name="Wang F.Q."/>
            <person name="Ren L.H."/>
            <person name="Zou R.J."/>
            <person name="Sun Y.Z."/>
            <person name="Liu X.J."/>
            <person name="Jiang F."/>
            <person name="Liu L.J."/>
        </authorList>
    </citation>
    <scope>NUCLEOTIDE SEQUENCE</scope>
    <source>
        <strain evidence="4">JR1</strain>
    </source>
</reference>
<keyword evidence="1" id="KW-0328">Glycosyltransferase</keyword>
<evidence type="ECO:0000313" key="5">
    <source>
        <dbReference type="Proteomes" id="UP000679220"/>
    </source>
</evidence>
<dbReference type="GO" id="GO:0016787">
    <property type="term" value="F:hydrolase activity"/>
    <property type="evidence" value="ECO:0007669"/>
    <property type="project" value="UniProtKB-KW"/>
</dbReference>
<accession>A0A941F2X7</accession>
<proteinExistence type="inferred from homology"/>
<evidence type="ECO:0000256" key="1">
    <source>
        <dbReference type="ARBA" id="ARBA00022676"/>
    </source>
</evidence>
<dbReference type="PANTHER" id="PTHR34106">
    <property type="entry name" value="GLYCOSIDASE"/>
    <property type="match status" value="1"/>
</dbReference>
<dbReference type="AlphaFoldDB" id="A0A941F2X7"/>
<evidence type="ECO:0000256" key="3">
    <source>
        <dbReference type="ARBA" id="ARBA00024356"/>
    </source>
</evidence>
<keyword evidence="5" id="KW-1185">Reference proteome</keyword>
<comment type="similarity">
    <text evidence="3">Belongs to the glycosyl hydrolase 130 family.</text>
</comment>
<evidence type="ECO:0000313" key="4">
    <source>
        <dbReference type="EMBL" id="MBR8535788.1"/>
    </source>
</evidence>
<dbReference type="InterPro" id="IPR023296">
    <property type="entry name" value="Glyco_hydro_beta-prop_sf"/>
</dbReference>
<dbReference type="InterPro" id="IPR007184">
    <property type="entry name" value="Mannoside_phosphorylase"/>
</dbReference>
<comment type="caution">
    <text evidence="4">The sequence shown here is derived from an EMBL/GenBank/DDBJ whole genome shotgun (WGS) entry which is preliminary data.</text>
</comment>
<dbReference type="Gene3D" id="2.115.10.20">
    <property type="entry name" value="Glycosyl hydrolase domain, family 43"/>
    <property type="match status" value="1"/>
</dbReference>
<dbReference type="EMBL" id="JAGTAR010000012">
    <property type="protein sequence ID" value="MBR8535788.1"/>
    <property type="molecule type" value="Genomic_DNA"/>
</dbReference>
<dbReference type="PANTHER" id="PTHR34106:SF4">
    <property type="entry name" value="BLL5143 PROTEIN"/>
    <property type="match status" value="1"/>
</dbReference>
<name>A0A941F2X7_9BACT</name>
<dbReference type="Pfam" id="PF04041">
    <property type="entry name" value="Glyco_hydro_130"/>
    <property type="match status" value="1"/>
</dbReference>
<dbReference type="Proteomes" id="UP000679220">
    <property type="component" value="Unassembled WGS sequence"/>
</dbReference>
<sequence>MTVFKIEDKNASELVQRQKIIIHGDDSRVITRAHIPGELTRINNIINRVLKLTKDGVERELQKVYRDFESRHKNLDHQLIKHYNKISEYIPASVQLSQNMQMLIGAYLTMEYSIESAALFNPSIVAHPNQKYVVDGCLRFIMSLRATGEGHISSIVFRSGVINTDSSFSFDETSRYVEQASVCHNSAYDRHLFQLKLQDLDAWDETSIRIFDQIPDTFSYQELKVSIGVLYLDPDFVCNDKVIEIIYWVANSNYTLQFDETSNISERVIFPSSDNESRGIEDARFVQFKDDNGEVTYYATYTAYNGFSILPQLIETKDFLRFKVMTLNGKAVQNKGMALFPRKINGKYVMLSRQDGENNHIMFSDHLHFWQSSQIIQEPTKPWEFIQIGNCGSPIETDEGWLVLTHGVGAMRQYAIGAILLDLDNPTKVIARLDEPLITPTKTEREGYVPNVIYSCGGLLLHQQLIIPYAMSDISTGIATINVKDLLGSMTFMNNNE</sequence>
<keyword evidence="4" id="KW-0378">Hydrolase</keyword>
<dbReference type="GO" id="GO:0016757">
    <property type="term" value="F:glycosyltransferase activity"/>
    <property type="evidence" value="ECO:0007669"/>
    <property type="project" value="UniProtKB-KW"/>
</dbReference>
<dbReference type="CDD" id="cd18613">
    <property type="entry name" value="GH130"/>
    <property type="match status" value="1"/>
</dbReference>
<reference evidence="4" key="2">
    <citation type="submission" date="2021-04" db="EMBL/GenBank/DDBJ databases">
        <authorList>
            <person name="Zhang T."/>
            <person name="Zhang Y."/>
            <person name="Lu D."/>
            <person name="Zuo D."/>
            <person name="Du Z."/>
        </authorList>
    </citation>
    <scope>NUCLEOTIDE SEQUENCE</scope>
    <source>
        <strain evidence="4">JR1</strain>
    </source>
</reference>
<evidence type="ECO:0000256" key="2">
    <source>
        <dbReference type="ARBA" id="ARBA00022679"/>
    </source>
</evidence>
<keyword evidence="2" id="KW-0808">Transferase</keyword>
<dbReference type="SUPFAM" id="SSF75005">
    <property type="entry name" value="Arabinanase/levansucrase/invertase"/>
    <property type="match status" value="1"/>
</dbReference>
<gene>
    <name evidence="4" type="ORF">KDU71_09500</name>
</gene>
<protein>
    <submittedName>
        <fullName evidence="4">Glycoside hydrolase family 130 protein</fullName>
    </submittedName>
</protein>
<dbReference type="RefSeq" id="WP_212190087.1">
    <property type="nucleotide sequence ID" value="NZ_JAGTAR010000012.1"/>
</dbReference>
<organism evidence="4 5">
    <name type="scientific">Carboxylicivirga sediminis</name>
    <dbReference type="NCBI Taxonomy" id="2006564"/>
    <lineage>
        <taxon>Bacteria</taxon>
        <taxon>Pseudomonadati</taxon>
        <taxon>Bacteroidota</taxon>
        <taxon>Bacteroidia</taxon>
        <taxon>Marinilabiliales</taxon>
        <taxon>Marinilabiliaceae</taxon>
        <taxon>Carboxylicivirga</taxon>
    </lineage>
</organism>